<dbReference type="Pfam" id="PF00209">
    <property type="entry name" value="SNF"/>
    <property type="match status" value="1"/>
</dbReference>
<dbReference type="GO" id="GO:0005283">
    <property type="term" value="F:amino acid:sodium symporter activity"/>
    <property type="evidence" value="ECO:0007669"/>
    <property type="project" value="TreeGrafter"/>
</dbReference>
<keyword evidence="4 6" id="KW-1133">Transmembrane helix</keyword>
<dbReference type="KEGG" id="nfu:107372592"/>
<dbReference type="GO" id="GO:0005886">
    <property type="term" value="C:plasma membrane"/>
    <property type="evidence" value="ECO:0007669"/>
    <property type="project" value="TreeGrafter"/>
</dbReference>
<dbReference type="PANTHER" id="PTHR11616">
    <property type="entry name" value="SODIUM/CHLORIDE DEPENDENT TRANSPORTER"/>
    <property type="match status" value="1"/>
</dbReference>
<evidence type="ECO:0000313" key="7">
    <source>
        <dbReference type="EMBL" id="KAF7199068.1"/>
    </source>
</evidence>
<comment type="subcellular location">
    <subcellularLocation>
        <location evidence="1">Membrane</location>
        <topology evidence="1">Multi-pass membrane protein</topology>
    </subcellularLocation>
</comment>
<dbReference type="Proteomes" id="UP000822369">
    <property type="component" value="Unassembled WGS sequence"/>
</dbReference>
<organism evidence="7 8">
    <name type="scientific">Nothobranchius furzeri</name>
    <name type="common">Turquoise killifish</name>
    <dbReference type="NCBI Taxonomy" id="105023"/>
    <lineage>
        <taxon>Eukaryota</taxon>
        <taxon>Metazoa</taxon>
        <taxon>Chordata</taxon>
        <taxon>Craniata</taxon>
        <taxon>Vertebrata</taxon>
        <taxon>Euteleostomi</taxon>
        <taxon>Actinopterygii</taxon>
        <taxon>Neopterygii</taxon>
        <taxon>Teleostei</taxon>
        <taxon>Neoteleostei</taxon>
        <taxon>Acanthomorphata</taxon>
        <taxon>Ovalentaria</taxon>
        <taxon>Atherinomorphae</taxon>
        <taxon>Cyprinodontiformes</taxon>
        <taxon>Nothobranchiidae</taxon>
        <taxon>Nothobranchius</taxon>
    </lineage>
</organism>
<keyword evidence="3 6" id="KW-0812">Transmembrane</keyword>
<evidence type="ECO:0000256" key="1">
    <source>
        <dbReference type="ARBA" id="ARBA00004141"/>
    </source>
</evidence>
<evidence type="ECO:0000256" key="2">
    <source>
        <dbReference type="ARBA" id="ARBA00022448"/>
    </source>
</evidence>
<evidence type="ECO:0000256" key="5">
    <source>
        <dbReference type="ARBA" id="ARBA00023136"/>
    </source>
</evidence>
<dbReference type="InterPro" id="IPR000175">
    <property type="entry name" value="Na/ntran_symport"/>
</dbReference>
<comment type="caution">
    <text evidence="7">The sequence shown here is derived from an EMBL/GenBank/DDBJ whole genome shotgun (WGS) entry which is preliminary data.</text>
</comment>
<dbReference type="InterPro" id="IPR037272">
    <property type="entry name" value="SNS_sf"/>
</dbReference>
<dbReference type="SUPFAM" id="SSF161070">
    <property type="entry name" value="SNF-like"/>
    <property type="match status" value="1"/>
</dbReference>
<dbReference type="AlphaFoldDB" id="A0A9D2XCG8"/>
<protein>
    <submittedName>
        <fullName evidence="7">Sodium-dependent dopamine transporter-like</fullName>
    </submittedName>
</protein>
<reference evidence="7" key="1">
    <citation type="submission" date="2020-03" db="EMBL/GenBank/DDBJ databases">
        <title>Intra-Species Differences in Population Size shape Life History and Genome Evolution.</title>
        <authorList>
            <person name="Willemsen D."/>
            <person name="Cui R."/>
            <person name="Valenzano D.R."/>
        </authorList>
    </citation>
    <scope>NUCLEOTIDE SEQUENCE</scope>
    <source>
        <strain evidence="7">GRZ</strain>
        <tissue evidence="7">Whole</tissue>
    </source>
</reference>
<dbReference type="PANTHER" id="PTHR11616:SF306">
    <property type="entry name" value="TRANSPORTER"/>
    <property type="match status" value="1"/>
</dbReference>
<feature type="transmembrane region" description="Helical" evidence="6">
    <location>
        <begin position="51"/>
        <end position="73"/>
    </location>
</feature>
<dbReference type="PROSITE" id="PS50267">
    <property type="entry name" value="NA_NEUROTRAN_SYMP_3"/>
    <property type="match status" value="1"/>
</dbReference>
<keyword evidence="2" id="KW-0813">Transport</keyword>
<evidence type="ECO:0000256" key="6">
    <source>
        <dbReference type="SAM" id="Phobius"/>
    </source>
</evidence>
<gene>
    <name evidence="7" type="ORF">G4P62_019266</name>
</gene>
<sequence>MTGSKPNIFFRFCWLVVDPVLITVILIFSIIQFKPARYEDYVFPPWAQGVGWIIALASIIWIPLGTIHTLWVLPGSFMQRLKLSITPFTLNDKSKTPYYERGGAVEQPSIAVTTSNTSLPEKPIETNF</sequence>
<dbReference type="GO" id="GO:0089718">
    <property type="term" value="P:amino acid import across plasma membrane"/>
    <property type="evidence" value="ECO:0007669"/>
    <property type="project" value="TreeGrafter"/>
</dbReference>
<name>A0A9D2XCG8_NOTFU</name>
<proteinExistence type="predicted"/>
<evidence type="ECO:0000313" key="8">
    <source>
        <dbReference type="Proteomes" id="UP000822369"/>
    </source>
</evidence>
<dbReference type="EMBL" id="JAAVVJ010018452">
    <property type="protein sequence ID" value="KAF7199068.1"/>
    <property type="molecule type" value="Genomic_DNA"/>
</dbReference>
<keyword evidence="5 6" id="KW-0472">Membrane</keyword>
<feature type="transmembrane region" description="Helical" evidence="6">
    <location>
        <begin position="12"/>
        <end position="31"/>
    </location>
</feature>
<evidence type="ECO:0000256" key="4">
    <source>
        <dbReference type="ARBA" id="ARBA00022989"/>
    </source>
</evidence>
<accession>A0A9D2XCG8</accession>
<evidence type="ECO:0000256" key="3">
    <source>
        <dbReference type="ARBA" id="ARBA00022692"/>
    </source>
</evidence>